<dbReference type="PROSITE" id="PS50178">
    <property type="entry name" value="ZF_FYVE"/>
    <property type="match status" value="1"/>
</dbReference>
<dbReference type="CDD" id="cd00065">
    <property type="entry name" value="FYVE_like_SF"/>
    <property type="match status" value="1"/>
</dbReference>
<dbReference type="AlphaFoldDB" id="A0A6G0WRB6"/>
<dbReference type="InterPro" id="IPR013083">
    <property type="entry name" value="Znf_RING/FYVE/PHD"/>
</dbReference>
<feature type="domain" description="FYVE-type" evidence="5">
    <location>
        <begin position="255"/>
        <end position="309"/>
    </location>
</feature>
<dbReference type="Gene3D" id="3.30.530.20">
    <property type="match status" value="1"/>
</dbReference>
<comment type="caution">
    <text evidence="6">The sequence shown here is derived from an EMBL/GenBank/DDBJ whole genome shotgun (WGS) entry which is preliminary data.</text>
</comment>
<dbReference type="EMBL" id="VJMJ01000159">
    <property type="protein sequence ID" value="KAF0729942.1"/>
    <property type="molecule type" value="Genomic_DNA"/>
</dbReference>
<dbReference type="PANTHER" id="PTHR13510:SF44">
    <property type="entry name" value="RABENOSYN-5"/>
    <property type="match status" value="1"/>
</dbReference>
<evidence type="ECO:0000256" key="3">
    <source>
        <dbReference type="ARBA" id="ARBA00022833"/>
    </source>
</evidence>
<name>A0A6G0WRB6_9STRA</name>
<protein>
    <recommendedName>
        <fullName evidence="5">FYVE-type domain-containing protein</fullName>
    </recommendedName>
</protein>
<organism evidence="6 7">
    <name type="scientific">Aphanomyces euteiches</name>
    <dbReference type="NCBI Taxonomy" id="100861"/>
    <lineage>
        <taxon>Eukaryota</taxon>
        <taxon>Sar</taxon>
        <taxon>Stramenopiles</taxon>
        <taxon>Oomycota</taxon>
        <taxon>Saprolegniomycetes</taxon>
        <taxon>Saprolegniales</taxon>
        <taxon>Verrucalvaceae</taxon>
        <taxon>Aphanomyces</taxon>
    </lineage>
</organism>
<evidence type="ECO:0000313" key="6">
    <source>
        <dbReference type="EMBL" id="KAF0729942.1"/>
    </source>
</evidence>
<keyword evidence="2 4" id="KW-0863">Zinc-finger</keyword>
<dbReference type="SUPFAM" id="SSF57903">
    <property type="entry name" value="FYVE/PHD zinc finger"/>
    <property type="match status" value="1"/>
</dbReference>
<dbReference type="InterPro" id="IPR023393">
    <property type="entry name" value="START-like_dom_sf"/>
</dbReference>
<dbReference type="SUPFAM" id="SSF55961">
    <property type="entry name" value="Bet v1-like"/>
    <property type="match status" value="1"/>
</dbReference>
<dbReference type="InterPro" id="IPR052727">
    <property type="entry name" value="Rab4/Rab5_effector"/>
</dbReference>
<dbReference type="PANTHER" id="PTHR13510">
    <property type="entry name" value="FYVE-FINGER-CONTAINING RAB5 EFFECTOR PROTEIN RABENOSYN-5-RELATED"/>
    <property type="match status" value="1"/>
</dbReference>
<evidence type="ECO:0000256" key="1">
    <source>
        <dbReference type="ARBA" id="ARBA00022723"/>
    </source>
</evidence>
<evidence type="ECO:0000256" key="4">
    <source>
        <dbReference type="PROSITE-ProRule" id="PRU00091"/>
    </source>
</evidence>
<evidence type="ECO:0000259" key="5">
    <source>
        <dbReference type="PROSITE" id="PS50178"/>
    </source>
</evidence>
<keyword evidence="1" id="KW-0479">Metal-binding</keyword>
<evidence type="ECO:0000313" key="7">
    <source>
        <dbReference type="Proteomes" id="UP000481153"/>
    </source>
</evidence>
<keyword evidence="3" id="KW-0862">Zinc</keyword>
<gene>
    <name evidence="6" type="ORF">Ae201684_012581</name>
</gene>
<dbReference type="Gene3D" id="3.30.40.10">
    <property type="entry name" value="Zinc/RING finger domain, C3HC4 (zinc finger)"/>
    <property type="match status" value="1"/>
</dbReference>
<evidence type="ECO:0000256" key="2">
    <source>
        <dbReference type="ARBA" id="ARBA00022771"/>
    </source>
</evidence>
<reference evidence="6 7" key="1">
    <citation type="submission" date="2019-07" db="EMBL/GenBank/DDBJ databases">
        <title>Genomics analysis of Aphanomyces spp. identifies a new class of oomycete effector associated with host adaptation.</title>
        <authorList>
            <person name="Gaulin E."/>
        </authorList>
    </citation>
    <scope>NUCLEOTIDE SEQUENCE [LARGE SCALE GENOMIC DNA]</scope>
    <source>
        <strain evidence="6 7">ATCC 201684</strain>
    </source>
</reference>
<dbReference type="VEuPathDB" id="FungiDB:AeMF1_009822"/>
<accession>A0A6G0WRB6</accession>
<proteinExistence type="predicted"/>
<dbReference type="GO" id="GO:0008270">
    <property type="term" value="F:zinc ion binding"/>
    <property type="evidence" value="ECO:0007669"/>
    <property type="project" value="UniProtKB-KW"/>
</dbReference>
<dbReference type="InterPro" id="IPR017455">
    <property type="entry name" value="Znf_FYVE-rel"/>
</dbReference>
<dbReference type="Proteomes" id="UP000481153">
    <property type="component" value="Unassembled WGS sequence"/>
</dbReference>
<sequence length="404" mass="45694">MVLVNSMLHVAKAQVQGAQRQQDWMLCADEKDVKIYRAEDKVHTSTHGTMYMYAGTTQVVGAVDEFVALFKNETTIEAKEYCRRFANRLMDSVVLYALVKPSEEQPYERIGINWRAFESWGGKLFQNRDSCLLECHHEFYVGSRRGWVCSLISVDLECCPSLEDTLGLVRQCDYGSGHVVLESHRRGYLDVTYITHTNVGVGKSEWIYNSLGQIPRLAEISLKSRVRHVSKIDRFLREDRLSRTPCLDMEAFMPLDAVASCCLCSKKFKRWSQRLNCWKCGIVTCRHCSRAWTIKQHGFPVLTNVCTKCSLCQMLDSGDFNTMYDPMMIVLDGSEASTTPHPAIMLFGSELSTDNSTSATSNWNLLPTPSDDTNLCEYATSVTSLTSTDFSAYCETDIATPQLL</sequence>
<dbReference type="InterPro" id="IPR011011">
    <property type="entry name" value="Znf_FYVE_PHD"/>
</dbReference>
<keyword evidence="7" id="KW-1185">Reference proteome</keyword>